<protein>
    <submittedName>
        <fullName evidence="1">Uncharacterized protein</fullName>
    </submittedName>
</protein>
<dbReference type="PATRIC" id="fig|1398.22.peg.1917"/>
<dbReference type="Proteomes" id="UP000070376">
    <property type="component" value="Unassembled WGS sequence"/>
</dbReference>
<proteinExistence type="predicted"/>
<reference evidence="2" key="1">
    <citation type="submission" date="2016-01" db="EMBL/GenBank/DDBJ databases">
        <authorList>
            <person name="Mitreva M."/>
            <person name="Pepin K.H."/>
            <person name="Mihindukulasuriya K.A."/>
            <person name="Fulton R."/>
            <person name="Fronick C."/>
            <person name="O'Laughlin M."/>
            <person name="Miner T."/>
            <person name="Herter B."/>
            <person name="Rosa B.A."/>
            <person name="Cordes M."/>
            <person name="Tomlinson C."/>
            <person name="Wollam A."/>
            <person name="Palsikar V.B."/>
            <person name="Mardis E.R."/>
            <person name="Wilson R.K."/>
        </authorList>
    </citation>
    <scope>NUCLEOTIDE SEQUENCE [LARGE SCALE GENOMIC DNA]</scope>
    <source>
        <strain evidence="2">GED7749B</strain>
    </source>
</reference>
<accession>A0A133KQ65</accession>
<evidence type="ECO:0000313" key="1">
    <source>
        <dbReference type="EMBL" id="KWZ81655.1"/>
    </source>
</evidence>
<name>A0A133KQ65_HEYCO</name>
<dbReference type="EMBL" id="LRPN01000069">
    <property type="protein sequence ID" value="KWZ81655.1"/>
    <property type="molecule type" value="Genomic_DNA"/>
</dbReference>
<dbReference type="AlphaFoldDB" id="A0A133KQ65"/>
<organism evidence="1 2">
    <name type="scientific">Heyndrickxia coagulans</name>
    <name type="common">Weizmannia coagulans</name>
    <dbReference type="NCBI Taxonomy" id="1398"/>
    <lineage>
        <taxon>Bacteria</taxon>
        <taxon>Bacillati</taxon>
        <taxon>Bacillota</taxon>
        <taxon>Bacilli</taxon>
        <taxon>Bacillales</taxon>
        <taxon>Bacillaceae</taxon>
        <taxon>Heyndrickxia</taxon>
    </lineage>
</organism>
<gene>
    <name evidence="1" type="ORF">HMPREF3213_01915</name>
</gene>
<comment type="caution">
    <text evidence="1">The sequence shown here is derived from an EMBL/GenBank/DDBJ whole genome shotgun (WGS) entry which is preliminary data.</text>
</comment>
<evidence type="ECO:0000313" key="2">
    <source>
        <dbReference type="Proteomes" id="UP000070376"/>
    </source>
</evidence>
<sequence length="50" mass="5852">MNIVQSYVKKAMIFSSMLTRDVSKYGKAPEFLLLLNVERFYVKEAVQFFA</sequence>
<feature type="non-terminal residue" evidence="1">
    <location>
        <position position="50"/>
    </location>
</feature>